<gene>
    <name evidence="8" type="primary">srpC</name>
    <name evidence="8" type="ORF">VMF7928_03436</name>
</gene>
<dbReference type="PIRSF" id="PIRSF004810">
    <property type="entry name" value="ChrA"/>
    <property type="match status" value="1"/>
</dbReference>
<feature type="transmembrane region" description="Helical" evidence="7">
    <location>
        <begin position="250"/>
        <end position="274"/>
    </location>
</feature>
<keyword evidence="5 7" id="KW-1133">Transmembrane helix</keyword>
<feature type="transmembrane region" description="Helical" evidence="7">
    <location>
        <begin position="342"/>
        <end position="360"/>
    </location>
</feature>
<dbReference type="PANTHER" id="PTHR33567:SF3">
    <property type="entry name" value="CHROMATE ION TRANSPORTER (EUROFUNG)"/>
    <property type="match status" value="1"/>
</dbReference>
<dbReference type="PANTHER" id="PTHR33567">
    <property type="entry name" value="CHROMATE ION TRANSPORTER (EUROFUNG)"/>
    <property type="match status" value="1"/>
</dbReference>
<protein>
    <submittedName>
        <fullName evidence="8">Chromate transport protein</fullName>
    </submittedName>
</protein>
<keyword evidence="3" id="KW-1003">Cell membrane</keyword>
<feature type="transmembrane region" description="Helical" evidence="7">
    <location>
        <begin position="158"/>
        <end position="177"/>
    </location>
</feature>
<evidence type="ECO:0000256" key="5">
    <source>
        <dbReference type="ARBA" id="ARBA00022989"/>
    </source>
</evidence>
<comment type="caution">
    <text evidence="8">The sequence shown here is derived from an EMBL/GenBank/DDBJ whole genome shotgun (WGS) entry which is preliminary data.</text>
</comment>
<comment type="similarity">
    <text evidence="2">Belongs to the chromate ion transporter (CHR) (TC 2.A.51) family.</text>
</comment>
<keyword evidence="6 7" id="KW-0472">Membrane</keyword>
<sequence>MFSIFRIFFGLGCLSFGGPAAHIGYFRTAFVEKLKWLSEKEYAQLVALSQFLPGPASSQVGFALSYKKGGLGGALAAFLGFTLPSVVLMLALAIVAQQINDSSYFQNVVHGLKLLAVVVVADATWGMFKNFCTSKLTTFLCFITAASLLLAPSVSTQLYVLVFSALIGGFYLSSSTIASKQESRSNKLISSLFPLAIFGFLLLVLPLFSLNAKFSVFNDFFQAGSLVFGGGHVALPLLQNIVGEQLSQNSFLTGYAAAQAVPGPMFSFATYLGYELLPSSPFAGALLATVAIFLPGFLLILAAMPHWQTLSNNTKLAGVMNGVNASVVGLLLSALYTPISTSAIHSPVDIVFILALLFLFKTVKLPIGWIVCMVLLSSYVAIVT</sequence>
<dbReference type="InterPro" id="IPR003370">
    <property type="entry name" value="Chromate_transpt"/>
</dbReference>
<evidence type="ECO:0000256" key="1">
    <source>
        <dbReference type="ARBA" id="ARBA00004651"/>
    </source>
</evidence>
<dbReference type="Pfam" id="PF02417">
    <property type="entry name" value="Chromate_transp"/>
    <property type="match status" value="2"/>
</dbReference>
<dbReference type="RefSeq" id="WP_237362902.1">
    <property type="nucleotide sequence ID" value="NZ_CAKLDM010000002.1"/>
</dbReference>
<feature type="transmembrane region" description="Helical" evidence="7">
    <location>
        <begin position="220"/>
        <end position="238"/>
    </location>
</feature>
<evidence type="ECO:0000256" key="3">
    <source>
        <dbReference type="ARBA" id="ARBA00022475"/>
    </source>
</evidence>
<feature type="transmembrane region" description="Helical" evidence="7">
    <location>
        <begin position="73"/>
        <end position="96"/>
    </location>
</feature>
<evidence type="ECO:0000256" key="6">
    <source>
        <dbReference type="ARBA" id="ARBA00023136"/>
    </source>
</evidence>
<comment type="subcellular location">
    <subcellularLocation>
        <location evidence="1">Cell membrane</location>
        <topology evidence="1">Multi-pass membrane protein</topology>
    </subcellularLocation>
</comment>
<dbReference type="Proteomes" id="UP000838748">
    <property type="component" value="Unassembled WGS sequence"/>
</dbReference>
<evidence type="ECO:0000313" key="9">
    <source>
        <dbReference type="Proteomes" id="UP000838748"/>
    </source>
</evidence>
<reference evidence="8" key="1">
    <citation type="submission" date="2021-11" db="EMBL/GenBank/DDBJ databases">
        <authorList>
            <person name="Rodrigo-Torres L."/>
            <person name="Arahal R. D."/>
            <person name="Lucena T."/>
        </authorList>
    </citation>
    <scope>NUCLEOTIDE SEQUENCE</scope>
    <source>
        <strain evidence="8">CECT 7928</strain>
    </source>
</reference>
<proteinExistence type="inferred from homology"/>
<dbReference type="InterPro" id="IPR014047">
    <property type="entry name" value="Chr_Tranpt_l_chain"/>
</dbReference>
<evidence type="ECO:0000256" key="4">
    <source>
        <dbReference type="ARBA" id="ARBA00022692"/>
    </source>
</evidence>
<feature type="transmembrane region" description="Helical" evidence="7">
    <location>
        <begin position="108"/>
        <end position="128"/>
    </location>
</feature>
<feature type="transmembrane region" description="Helical" evidence="7">
    <location>
        <begin position="7"/>
        <end position="25"/>
    </location>
</feature>
<evidence type="ECO:0000256" key="7">
    <source>
        <dbReference type="SAM" id="Phobius"/>
    </source>
</evidence>
<organism evidence="8 9">
    <name type="scientific">Vibrio marisflavi CECT 7928</name>
    <dbReference type="NCBI Taxonomy" id="634439"/>
    <lineage>
        <taxon>Bacteria</taxon>
        <taxon>Pseudomonadati</taxon>
        <taxon>Pseudomonadota</taxon>
        <taxon>Gammaproteobacteria</taxon>
        <taxon>Vibrionales</taxon>
        <taxon>Vibrionaceae</taxon>
        <taxon>Vibrio</taxon>
    </lineage>
</organism>
<feature type="transmembrane region" description="Helical" evidence="7">
    <location>
        <begin position="280"/>
        <end position="304"/>
    </location>
</feature>
<feature type="transmembrane region" description="Helical" evidence="7">
    <location>
        <begin position="367"/>
        <end position="383"/>
    </location>
</feature>
<keyword evidence="4 7" id="KW-0812">Transmembrane</keyword>
<evidence type="ECO:0000313" key="8">
    <source>
        <dbReference type="EMBL" id="CAH0541181.1"/>
    </source>
</evidence>
<feature type="transmembrane region" description="Helical" evidence="7">
    <location>
        <begin position="316"/>
        <end position="336"/>
    </location>
</feature>
<feature type="transmembrane region" description="Helical" evidence="7">
    <location>
        <begin position="189"/>
        <end position="208"/>
    </location>
</feature>
<keyword evidence="9" id="KW-1185">Reference proteome</keyword>
<evidence type="ECO:0000256" key="2">
    <source>
        <dbReference type="ARBA" id="ARBA00005262"/>
    </source>
</evidence>
<accession>A0ABM9A7P9</accession>
<name>A0ABM9A7P9_9VIBR</name>
<dbReference type="EMBL" id="CAKLDM010000002">
    <property type="protein sequence ID" value="CAH0541181.1"/>
    <property type="molecule type" value="Genomic_DNA"/>
</dbReference>
<dbReference type="NCBIfam" id="TIGR00937">
    <property type="entry name" value="2A51"/>
    <property type="match status" value="1"/>
</dbReference>